<organism evidence="1 2">
    <name type="scientific">Candidatus Eubacterium faecipullorum</name>
    <dbReference type="NCBI Taxonomy" id="2838571"/>
    <lineage>
        <taxon>Bacteria</taxon>
        <taxon>Bacillati</taxon>
        <taxon>Bacillota</taxon>
        <taxon>Clostridia</taxon>
        <taxon>Eubacteriales</taxon>
        <taxon>Eubacteriaceae</taxon>
        <taxon>Eubacterium</taxon>
    </lineage>
</organism>
<dbReference type="CDD" id="cd00093">
    <property type="entry name" value="HTH_XRE"/>
    <property type="match status" value="1"/>
</dbReference>
<protein>
    <submittedName>
        <fullName evidence="1">Helix-turn-helix domain-containing protein</fullName>
    </submittedName>
</protein>
<dbReference type="InterPro" id="IPR001387">
    <property type="entry name" value="Cro/C1-type_HTH"/>
</dbReference>
<comment type="caution">
    <text evidence="1">The sequence shown here is derived from an EMBL/GenBank/DDBJ whole genome shotgun (WGS) entry which is preliminary data.</text>
</comment>
<name>A0A9D1RE38_9FIRM</name>
<gene>
    <name evidence="1" type="ORF">IAA48_00130</name>
</gene>
<reference evidence="1" key="2">
    <citation type="submission" date="2021-04" db="EMBL/GenBank/DDBJ databases">
        <authorList>
            <person name="Gilroy R."/>
        </authorList>
    </citation>
    <scope>NUCLEOTIDE SEQUENCE</scope>
    <source>
        <strain evidence="1">421</strain>
    </source>
</reference>
<proteinExistence type="predicted"/>
<dbReference type="Proteomes" id="UP000824205">
    <property type="component" value="Unassembled WGS sequence"/>
</dbReference>
<accession>A0A9D1RE38</accession>
<reference evidence="1" key="1">
    <citation type="journal article" date="2021" name="PeerJ">
        <title>Extensive microbial diversity within the chicken gut microbiome revealed by metagenomics and culture.</title>
        <authorList>
            <person name="Gilroy R."/>
            <person name="Ravi A."/>
            <person name="Getino M."/>
            <person name="Pursley I."/>
            <person name="Horton D.L."/>
            <person name="Alikhan N.F."/>
            <person name="Baker D."/>
            <person name="Gharbi K."/>
            <person name="Hall N."/>
            <person name="Watson M."/>
            <person name="Adriaenssens E.M."/>
            <person name="Foster-Nyarko E."/>
            <person name="Jarju S."/>
            <person name="Secka A."/>
            <person name="Antonio M."/>
            <person name="Oren A."/>
            <person name="Chaudhuri R.R."/>
            <person name="La Ragione R."/>
            <person name="Hildebrand F."/>
            <person name="Pallen M.J."/>
        </authorList>
    </citation>
    <scope>NUCLEOTIDE SEQUENCE</scope>
    <source>
        <strain evidence="1">421</strain>
    </source>
</reference>
<sequence length="470" mass="52786">MAFGKILKDFIEKQELTIYQLAKETGIDRSFLQGVLRGTKKLPPKRFADIVNREHFSCDQIQTLCEEYFTDRFGKEKTECFKRIEKGLSGQTKEELDSGSNAGHTEISEEPSFYSSAKDVANAVYTLFGAGEVKSFISNFDFSAKEINKIVYAACKSGKIKDFFHYVAAGGRDRADGIEMIFNMLCYAEAGYITYLSGDKNAGTVFPYFLIADSRLLMFDETAENAVLMHADKIDRFLKRKIYETKKHCRKGVQITETFSDYLDILSTLNVGNKKKVLTVFANGICPELISPETADEETASALKGLPYTARRTRTAGKAEDMNKNGRPIIDSLTITYDALYDFAKNGVLKCLPYSLTGAVAKNKRQILLASLVDKTVVGKVIVTNPNFFSICHDISYRVDGRFLILTTSGDTGKADDYNGRILLYTDSKSIIEDFKDYLDYILLSTKAYPKEASEEMIQMFIDRLKDTGC</sequence>
<dbReference type="AlphaFoldDB" id="A0A9D1RE38"/>
<dbReference type="InterPro" id="IPR010982">
    <property type="entry name" value="Lambda_DNA-bd_dom_sf"/>
</dbReference>
<evidence type="ECO:0000313" key="2">
    <source>
        <dbReference type="Proteomes" id="UP000824205"/>
    </source>
</evidence>
<dbReference type="SUPFAM" id="SSF47413">
    <property type="entry name" value="lambda repressor-like DNA-binding domains"/>
    <property type="match status" value="1"/>
</dbReference>
<evidence type="ECO:0000313" key="1">
    <source>
        <dbReference type="EMBL" id="HIW84881.1"/>
    </source>
</evidence>
<dbReference type="EMBL" id="DXGE01000001">
    <property type="protein sequence ID" value="HIW84881.1"/>
    <property type="molecule type" value="Genomic_DNA"/>
</dbReference>
<dbReference type="GO" id="GO:0003677">
    <property type="term" value="F:DNA binding"/>
    <property type="evidence" value="ECO:0007669"/>
    <property type="project" value="InterPro"/>
</dbReference>